<accession>A7I0P5</accession>
<dbReference type="SUPFAM" id="SSF81901">
    <property type="entry name" value="HCP-like"/>
    <property type="match status" value="1"/>
</dbReference>
<evidence type="ECO:0000313" key="7">
    <source>
        <dbReference type="Proteomes" id="UP000002407"/>
    </source>
</evidence>
<evidence type="ECO:0000256" key="2">
    <source>
        <dbReference type="ARBA" id="ARBA00012865"/>
    </source>
</evidence>
<dbReference type="OrthoDB" id="5358683at2"/>
<dbReference type="STRING" id="360107.CHAB381_0498"/>
<keyword evidence="5" id="KW-0732">Signal</keyword>
<comment type="catalytic activity">
    <reaction evidence="1">
        <text>a beta-lactam + H2O = a substituted beta-amino acid</text>
        <dbReference type="Rhea" id="RHEA:20401"/>
        <dbReference type="ChEBI" id="CHEBI:15377"/>
        <dbReference type="ChEBI" id="CHEBI:35627"/>
        <dbReference type="ChEBI" id="CHEBI:140347"/>
        <dbReference type="EC" id="3.5.2.6"/>
    </reaction>
</comment>
<keyword evidence="7" id="KW-1185">Reference proteome</keyword>
<dbReference type="GO" id="GO:0046677">
    <property type="term" value="P:response to antibiotic"/>
    <property type="evidence" value="ECO:0007669"/>
    <property type="project" value="UniProtKB-KW"/>
</dbReference>
<dbReference type="eggNOG" id="ENOG5032MNJ">
    <property type="taxonomic scope" value="Bacteria"/>
</dbReference>
<dbReference type="PROSITE" id="PS51257">
    <property type="entry name" value="PROKAR_LIPOPROTEIN"/>
    <property type="match status" value="1"/>
</dbReference>
<protein>
    <recommendedName>
        <fullName evidence="2">beta-lactamase</fullName>
        <ecNumber evidence="2">3.5.2.6</ecNumber>
    </recommendedName>
</protein>
<dbReference type="EMBL" id="CP000776">
    <property type="protein sequence ID" value="ABS51275.1"/>
    <property type="molecule type" value="Genomic_DNA"/>
</dbReference>
<evidence type="ECO:0000256" key="5">
    <source>
        <dbReference type="SAM" id="SignalP"/>
    </source>
</evidence>
<keyword evidence="4" id="KW-0046">Antibiotic resistance</keyword>
<proteinExistence type="predicted"/>
<evidence type="ECO:0000256" key="4">
    <source>
        <dbReference type="ARBA" id="ARBA00023251"/>
    </source>
</evidence>
<keyword evidence="3" id="KW-1015">Disulfide bond</keyword>
<dbReference type="Gene3D" id="1.25.40.10">
    <property type="entry name" value="Tetratricopeptide repeat domain"/>
    <property type="match status" value="1"/>
</dbReference>
<feature type="signal peptide" evidence="5">
    <location>
        <begin position="1"/>
        <end position="21"/>
    </location>
</feature>
<dbReference type="InterPro" id="IPR006597">
    <property type="entry name" value="Sel1-like"/>
</dbReference>
<name>A7I0P5_CAMHC</name>
<evidence type="ECO:0000313" key="6">
    <source>
        <dbReference type="EMBL" id="ABS51275.1"/>
    </source>
</evidence>
<dbReference type="SMART" id="SM00671">
    <property type="entry name" value="SEL1"/>
    <property type="match status" value="1"/>
</dbReference>
<dbReference type="KEGG" id="cha:CHAB381_0498"/>
<feature type="chain" id="PRO_5002708358" description="beta-lactamase" evidence="5">
    <location>
        <begin position="22"/>
        <end position="150"/>
    </location>
</feature>
<organism evidence="6 7">
    <name type="scientific">Campylobacter hominis (strain ATCC BAA-381 / DSM 21671 / CCUG 45161 / LMG 19568 / NCTC 13146 / CH001A)</name>
    <dbReference type="NCBI Taxonomy" id="360107"/>
    <lineage>
        <taxon>Bacteria</taxon>
        <taxon>Pseudomonadati</taxon>
        <taxon>Campylobacterota</taxon>
        <taxon>Epsilonproteobacteria</taxon>
        <taxon>Campylobacterales</taxon>
        <taxon>Campylobacteraceae</taxon>
        <taxon>Campylobacter</taxon>
    </lineage>
</organism>
<dbReference type="InterPro" id="IPR011990">
    <property type="entry name" value="TPR-like_helical_dom_sf"/>
</dbReference>
<gene>
    <name evidence="6" type="ordered locus">CHAB381_0498</name>
</gene>
<sequence>MKKFAFILIAALALAGCQTGAKNSVTPMNSSSGAGNANNNAGIKDYHEVQPVQVKGTPIISDACRAGNIQMCKNFADQMYSKGDFTSAIVAYNIACQAIDIPSCVKMAFMFEKGEGVEKNLDNAGDIHQKACFHGYKPSCKDAKRLGYTW</sequence>
<dbReference type="Proteomes" id="UP000002407">
    <property type="component" value="Chromosome"/>
</dbReference>
<dbReference type="EC" id="3.5.2.6" evidence="2"/>
<dbReference type="AlphaFoldDB" id="A7I0P5"/>
<dbReference type="RefSeq" id="WP_012108371.1">
    <property type="nucleotide sequence ID" value="NC_009714.1"/>
</dbReference>
<dbReference type="GO" id="GO:0008800">
    <property type="term" value="F:beta-lactamase activity"/>
    <property type="evidence" value="ECO:0007669"/>
    <property type="project" value="UniProtKB-EC"/>
</dbReference>
<evidence type="ECO:0000256" key="1">
    <source>
        <dbReference type="ARBA" id="ARBA00001526"/>
    </source>
</evidence>
<evidence type="ECO:0000256" key="3">
    <source>
        <dbReference type="ARBA" id="ARBA00023157"/>
    </source>
</evidence>
<reference evidence="7" key="1">
    <citation type="submission" date="2007-07" db="EMBL/GenBank/DDBJ databases">
        <title>Complete genome sequence of Campylobacter hominis ATCC BAA-381, a commensal isolated from the human gastrointestinal tract.</title>
        <authorList>
            <person name="Fouts D.E."/>
            <person name="Mongodin E.F."/>
            <person name="Puiu D."/>
            <person name="Sebastian Y."/>
            <person name="Miller W.G."/>
            <person name="Mandrell R.E."/>
            <person name="Nelson K.E."/>
        </authorList>
    </citation>
    <scope>NUCLEOTIDE SEQUENCE [LARGE SCALE GENOMIC DNA]</scope>
    <source>
        <strain evidence="7">ATCC BAA-381 / LMG 19568 / NCTC 13146 / CH001A</strain>
    </source>
</reference>
<dbReference type="HOGENOM" id="CLU_1737159_0_0_7"/>